<keyword evidence="3" id="KW-1185">Reference proteome</keyword>
<sequence length="397" mass="46653">MIIYEMLFSNFIPIDKYTFKFLKSVFQMGSDMSAADIHIIDDSPENKELMLNQFRENDKDNDGKLEKIQFLKVITLTIPQFLNFSDIIFAVFSNDGKYLTRTNFIEFCDSIHFLVENKEDPKSLIMRVFSYMDKNHNEYLGAAEIHSLMKIMYLSKPNAPKFKKSDAEKLIKSQKPDNAGKGLSRLEFIRLFLFYHPIGSNIVKKRLSDIEKKNKFMTEQLAARRMQNSSDTKNTKQIVIPYESHTPKDMIKLNRSQWKEEFSFADEKKKGVLNQKGVAILLQNQSLIPSCFAYLITELYGEAHYINFEGYCDLMVSLGAFKNNKNCFAQKVFNRYRSRDKEYLTINQCIQFGRDICLDEISNSRRSWNARLKECKTIYCCDQINFDYFYQIMFSLQ</sequence>
<dbReference type="InterPro" id="IPR002048">
    <property type="entry name" value="EF_hand_dom"/>
</dbReference>
<evidence type="ECO:0000259" key="1">
    <source>
        <dbReference type="PROSITE" id="PS50222"/>
    </source>
</evidence>
<dbReference type="PROSITE" id="PS50222">
    <property type="entry name" value="EF_HAND_2"/>
    <property type="match status" value="2"/>
</dbReference>
<dbReference type="SUPFAM" id="SSF47473">
    <property type="entry name" value="EF-hand"/>
    <property type="match status" value="1"/>
</dbReference>
<feature type="domain" description="EF-hand" evidence="1">
    <location>
        <begin position="45"/>
        <end position="80"/>
    </location>
</feature>
<feature type="domain" description="EF-hand" evidence="1">
    <location>
        <begin position="120"/>
        <end position="155"/>
    </location>
</feature>
<dbReference type="Gene3D" id="1.10.238.10">
    <property type="entry name" value="EF-hand"/>
    <property type="match status" value="1"/>
</dbReference>
<dbReference type="EMBL" id="JAPFFF010000001">
    <property type="protein sequence ID" value="KAK8900233.1"/>
    <property type="molecule type" value="Genomic_DNA"/>
</dbReference>
<accession>A0ABR2LA58</accession>
<dbReference type="InterPro" id="IPR011992">
    <property type="entry name" value="EF-hand-dom_pair"/>
</dbReference>
<evidence type="ECO:0000313" key="2">
    <source>
        <dbReference type="EMBL" id="KAK8900233.1"/>
    </source>
</evidence>
<comment type="caution">
    <text evidence="2">The sequence shown here is derived from an EMBL/GenBank/DDBJ whole genome shotgun (WGS) entry which is preliminary data.</text>
</comment>
<dbReference type="Proteomes" id="UP001470230">
    <property type="component" value="Unassembled WGS sequence"/>
</dbReference>
<protein>
    <recommendedName>
        <fullName evidence="1">EF-hand domain-containing protein</fullName>
    </recommendedName>
</protein>
<name>A0ABR2LA58_9EUKA</name>
<reference evidence="2 3" key="1">
    <citation type="submission" date="2024-04" db="EMBL/GenBank/DDBJ databases">
        <title>Tritrichomonas musculus Genome.</title>
        <authorList>
            <person name="Alves-Ferreira E."/>
            <person name="Grigg M."/>
            <person name="Lorenzi H."/>
            <person name="Galac M."/>
        </authorList>
    </citation>
    <scope>NUCLEOTIDE SEQUENCE [LARGE SCALE GENOMIC DNA]</scope>
    <source>
        <strain evidence="2 3">EAF2021</strain>
    </source>
</reference>
<proteinExistence type="predicted"/>
<gene>
    <name evidence="2" type="ORF">M9Y10_002556</name>
</gene>
<organism evidence="2 3">
    <name type="scientific">Tritrichomonas musculus</name>
    <dbReference type="NCBI Taxonomy" id="1915356"/>
    <lineage>
        <taxon>Eukaryota</taxon>
        <taxon>Metamonada</taxon>
        <taxon>Parabasalia</taxon>
        <taxon>Tritrichomonadida</taxon>
        <taxon>Tritrichomonadidae</taxon>
        <taxon>Tritrichomonas</taxon>
    </lineage>
</organism>
<evidence type="ECO:0000313" key="3">
    <source>
        <dbReference type="Proteomes" id="UP001470230"/>
    </source>
</evidence>